<accession>A0AAV1CUZ7</accession>
<keyword evidence="3" id="KW-1185">Reference proteome</keyword>
<proteinExistence type="predicted"/>
<reference evidence="2" key="1">
    <citation type="submission" date="2023-03" db="EMBL/GenBank/DDBJ databases">
        <authorList>
            <person name="Julca I."/>
        </authorList>
    </citation>
    <scope>NUCLEOTIDE SEQUENCE</scope>
</reference>
<evidence type="ECO:0000256" key="1">
    <source>
        <dbReference type="SAM" id="MobiDB-lite"/>
    </source>
</evidence>
<sequence>MRDSGLHIPILELIKISMVLVQIEKLNSLTNNLMRKSPKPQRLSARNFGAVRWDGEYIWKITINCWGKRRKRVKVHGDATSIRSGRPIGKEEVIYLGDIEWIQAHRYVINSLSIVDDYKKEHLHVLKHENPRMSSYNMEKIHSETFNDWFKAKVRELEQANGCDSIHEDIRHLAVGPSRWARRYSGYIQQPNDVDIVHNDTSWARADVEGVTLDPPSPKAKRSRRFGEVDPNDLSSSDEEIMYASDGSDAPSDDDDFFEQRNVANEDSEA</sequence>
<feature type="region of interest" description="Disordered" evidence="1">
    <location>
        <begin position="208"/>
        <end position="270"/>
    </location>
</feature>
<gene>
    <name evidence="2" type="ORF">OLC1_LOCUS9062</name>
</gene>
<protein>
    <submittedName>
        <fullName evidence="2">OLC1v1035697C1</fullName>
    </submittedName>
</protein>
<dbReference type="PANTHER" id="PTHR48451">
    <property type="entry name" value="DUF4218 DOMAIN-CONTAINING PROTEIN"/>
    <property type="match status" value="1"/>
</dbReference>
<dbReference type="Proteomes" id="UP001161247">
    <property type="component" value="Chromosome 3"/>
</dbReference>
<dbReference type="AlphaFoldDB" id="A0AAV1CUZ7"/>
<organism evidence="2 3">
    <name type="scientific">Oldenlandia corymbosa var. corymbosa</name>
    <dbReference type="NCBI Taxonomy" id="529605"/>
    <lineage>
        <taxon>Eukaryota</taxon>
        <taxon>Viridiplantae</taxon>
        <taxon>Streptophyta</taxon>
        <taxon>Embryophyta</taxon>
        <taxon>Tracheophyta</taxon>
        <taxon>Spermatophyta</taxon>
        <taxon>Magnoliopsida</taxon>
        <taxon>eudicotyledons</taxon>
        <taxon>Gunneridae</taxon>
        <taxon>Pentapetalae</taxon>
        <taxon>asterids</taxon>
        <taxon>lamiids</taxon>
        <taxon>Gentianales</taxon>
        <taxon>Rubiaceae</taxon>
        <taxon>Rubioideae</taxon>
        <taxon>Spermacoceae</taxon>
        <taxon>Hedyotis-Oldenlandia complex</taxon>
        <taxon>Oldenlandia</taxon>
    </lineage>
</organism>
<evidence type="ECO:0000313" key="2">
    <source>
        <dbReference type="EMBL" id="CAI9098958.1"/>
    </source>
</evidence>
<name>A0AAV1CUZ7_OLDCO</name>
<evidence type="ECO:0000313" key="3">
    <source>
        <dbReference type="Proteomes" id="UP001161247"/>
    </source>
</evidence>
<dbReference type="EMBL" id="OX459120">
    <property type="protein sequence ID" value="CAI9098958.1"/>
    <property type="molecule type" value="Genomic_DNA"/>
</dbReference>
<dbReference type="PANTHER" id="PTHR48451:SF1">
    <property type="entry name" value="DUF4218 DOMAIN-CONTAINING PROTEIN"/>
    <property type="match status" value="1"/>
</dbReference>